<dbReference type="Proteomes" id="UP000063229">
    <property type="component" value="Chromosome"/>
</dbReference>
<keyword evidence="2" id="KW-1185">Reference proteome</keyword>
<evidence type="ECO:0000313" key="1">
    <source>
        <dbReference type="EMBL" id="AMB87793.1"/>
    </source>
</evidence>
<dbReference type="EMBL" id="CP014135">
    <property type="protein sequence ID" value="AMB87793.1"/>
    <property type="molecule type" value="Genomic_DNA"/>
</dbReference>
<gene>
    <name evidence="1" type="ORF">AWM79_21920</name>
</gene>
<proteinExistence type="predicted"/>
<protein>
    <submittedName>
        <fullName evidence="1">Uncharacterized protein</fullName>
    </submittedName>
</protein>
<evidence type="ECO:0000313" key="2">
    <source>
        <dbReference type="Proteomes" id="UP000063229"/>
    </source>
</evidence>
<sequence length="83" mass="8992">MRTTLVDYTALSPGQLKQLNLTQVDAAQKEFSGDIAGGRAFPLFKRTPALCIGTICMPHSLQIDKGQQGHSLGRRRTLAAPAR</sequence>
<dbReference type="AlphaFoldDB" id="A0A0X1T747"/>
<name>A0A0X1T747_PSEAA</name>
<reference evidence="1 2" key="1">
    <citation type="submission" date="2016-01" db="EMBL/GenBank/DDBJ databases">
        <authorList>
            <person name="McClelland M."/>
            <person name="Jain A."/>
            <person name="Saraogi P."/>
            <person name="Mendelson R."/>
            <person name="Westerman R."/>
            <person name="SanMiguel P."/>
            <person name="Csonka L."/>
        </authorList>
    </citation>
    <scope>NUCLEOTIDE SEQUENCE [LARGE SCALE GENOMIC DNA]</scope>
    <source>
        <strain evidence="1 2">NCPPB 2472</strain>
    </source>
</reference>
<dbReference type="RefSeq" id="WP_060783772.1">
    <property type="nucleotide sequence ID" value="NZ_CP014135.1"/>
</dbReference>
<organism evidence="1 2">
    <name type="scientific">Pseudomonas agarici</name>
    <dbReference type="NCBI Taxonomy" id="46677"/>
    <lineage>
        <taxon>Bacteria</taxon>
        <taxon>Pseudomonadati</taxon>
        <taxon>Pseudomonadota</taxon>
        <taxon>Gammaproteobacteria</taxon>
        <taxon>Pseudomonadales</taxon>
        <taxon>Pseudomonadaceae</taxon>
        <taxon>Pseudomonas</taxon>
    </lineage>
</organism>
<accession>A0A0X1T747</accession>
<dbReference type="STRING" id="46677.AWM79_21920"/>
<dbReference type="KEGG" id="pagb:AWM79_21920"/>